<keyword evidence="1" id="KW-0732">Signal</keyword>
<keyword evidence="3" id="KW-1185">Reference proteome</keyword>
<protein>
    <submittedName>
        <fullName evidence="2">Uncharacterized protein</fullName>
    </submittedName>
</protein>
<dbReference type="OrthoDB" id="2439167at2"/>
<evidence type="ECO:0000313" key="3">
    <source>
        <dbReference type="Proteomes" id="UP000190188"/>
    </source>
</evidence>
<dbReference type="RefSeq" id="WP_078499139.1">
    <property type="nucleotide sequence ID" value="NZ_MSZX01000005.1"/>
</dbReference>
<name>A0A1T2XC44_9BACL</name>
<feature type="chain" id="PRO_5012391184" evidence="1">
    <location>
        <begin position="24"/>
        <end position="128"/>
    </location>
</feature>
<dbReference type="AlphaFoldDB" id="A0A1T2XC44"/>
<dbReference type="EMBL" id="MSZX01000005">
    <property type="protein sequence ID" value="OPA77398.1"/>
    <property type="molecule type" value="Genomic_DNA"/>
</dbReference>
<proteinExistence type="predicted"/>
<reference evidence="2 3" key="1">
    <citation type="submission" date="2017-01" db="EMBL/GenBank/DDBJ databases">
        <title>Genome analysis of Paenibacillus selenitrireducens ES3-24.</title>
        <authorList>
            <person name="Xu D."/>
            <person name="Yao R."/>
            <person name="Zheng S."/>
        </authorList>
    </citation>
    <scope>NUCLEOTIDE SEQUENCE [LARGE SCALE GENOMIC DNA]</scope>
    <source>
        <strain evidence="2 3">ES3-24</strain>
    </source>
</reference>
<dbReference type="Pfam" id="PF26349">
    <property type="entry name" value="YoqH"/>
    <property type="match status" value="1"/>
</dbReference>
<dbReference type="STRING" id="1324314.BVG16_13125"/>
<evidence type="ECO:0000256" key="1">
    <source>
        <dbReference type="SAM" id="SignalP"/>
    </source>
</evidence>
<evidence type="ECO:0000313" key="2">
    <source>
        <dbReference type="EMBL" id="OPA77398.1"/>
    </source>
</evidence>
<organism evidence="2 3">
    <name type="scientific">Paenibacillus selenitireducens</name>
    <dbReference type="NCBI Taxonomy" id="1324314"/>
    <lineage>
        <taxon>Bacteria</taxon>
        <taxon>Bacillati</taxon>
        <taxon>Bacillota</taxon>
        <taxon>Bacilli</taxon>
        <taxon>Bacillales</taxon>
        <taxon>Paenibacillaceae</taxon>
        <taxon>Paenibacillus</taxon>
    </lineage>
</organism>
<comment type="caution">
    <text evidence="2">The sequence shown here is derived from an EMBL/GenBank/DDBJ whole genome shotgun (WGS) entry which is preliminary data.</text>
</comment>
<accession>A0A1T2XC44</accession>
<dbReference type="Proteomes" id="UP000190188">
    <property type="component" value="Unassembled WGS sequence"/>
</dbReference>
<sequence>MKQLIILLMIVMTCLVGPERANARAIPDMPCSVILEPVDSSEHNQKGVALVYKVKLTPSFPRTSINMLASHLSEPRSYGDYDKYEGFAGRIDDITADLANSVIEVRLSNSKSGKLGSAILRNQMKVCK</sequence>
<dbReference type="InterPro" id="IPR058968">
    <property type="entry name" value="YoqH-like"/>
</dbReference>
<feature type="signal peptide" evidence="1">
    <location>
        <begin position="1"/>
        <end position="23"/>
    </location>
</feature>
<gene>
    <name evidence="2" type="ORF">BVG16_13125</name>
</gene>